<accession>A0ACB7TFK0</accession>
<dbReference type="Proteomes" id="UP000821845">
    <property type="component" value="Chromosome 1"/>
</dbReference>
<sequence>MATRVGQAVVPVAFGPVPRRRDRQAGSGAQLVLRNNVVPPKKTLKAASPSAAKNSGRVPLFMKSASSSPPLGHYAGPKFSEPPSPAALPRPPVHWMSCGALQAASPEVCLEMTNQLKTLLKVNA</sequence>
<keyword evidence="2" id="KW-1185">Reference proteome</keyword>
<name>A0ACB7TFK0_HYAAI</name>
<gene>
    <name evidence="1" type="ORF">HPB50_009988</name>
</gene>
<dbReference type="EMBL" id="CM023481">
    <property type="protein sequence ID" value="KAH6945800.1"/>
    <property type="molecule type" value="Genomic_DNA"/>
</dbReference>
<organism evidence="1 2">
    <name type="scientific">Hyalomma asiaticum</name>
    <name type="common">Tick</name>
    <dbReference type="NCBI Taxonomy" id="266040"/>
    <lineage>
        <taxon>Eukaryota</taxon>
        <taxon>Metazoa</taxon>
        <taxon>Ecdysozoa</taxon>
        <taxon>Arthropoda</taxon>
        <taxon>Chelicerata</taxon>
        <taxon>Arachnida</taxon>
        <taxon>Acari</taxon>
        <taxon>Parasitiformes</taxon>
        <taxon>Ixodida</taxon>
        <taxon>Ixodoidea</taxon>
        <taxon>Ixodidae</taxon>
        <taxon>Hyalomminae</taxon>
        <taxon>Hyalomma</taxon>
    </lineage>
</organism>
<comment type="caution">
    <text evidence="1">The sequence shown here is derived from an EMBL/GenBank/DDBJ whole genome shotgun (WGS) entry which is preliminary data.</text>
</comment>
<evidence type="ECO:0000313" key="2">
    <source>
        <dbReference type="Proteomes" id="UP000821845"/>
    </source>
</evidence>
<protein>
    <submittedName>
        <fullName evidence="1">Uncharacterized protein</fullName>
    </submittedName>
</protein>
<reference evidence="1" key="1">
    <citation type="submission" date="2020-05" db="EMBL/GenBank/DDBJ databases">
        <title>Large-scale comparative analyses of tick genomes elucidate their genetic diversity and vector capacities.</title>
        <authorList>
            <person name="Jia N."/>
            <person name="Wang J."/>
            <person name="Shi W."/>
            <person name="Du L."/>
            <person name="Sun Y."/>
            <person name="Zhan W."/>
            <person name="Jiang J."/>
            <person name="Wang Q."/>
            <person name="Zhang B."/>
            <person name="Ji P."/>
            <person name="Sakyi L.B."/>
            <person name="Cui X."/>
            <person name="Yuan T."/>
            <person name="Jiang B."/>
            <person name="Yang W."/>
            <person name="Lam T.T.-Y."/>
            <person name="Chang Q."/>
            <person name="Ding S."/>
            <person name="Wang X."/>
            <person name="Zhu J."/>
            <person name="Ruan X."/>
            <person name="Zhao L."/>
            <person name="Wei J."/>
            <person name="Que T."/>
            <person name="Du C."/>
            <person name="Cheng J."/>
            <person name="Dai P."/>
            <person name="Han X."/>
            <person name="Huang E."/>
            <person name="Gao Y."/>
            <person name="Liu J."/>
            <person name="Shao H."/>
            <person name="Ye R."/>
            <person name="Li L."/>
            <person name="Wei W."/>
            <person name="Wang X."/>
            <person name="Wang C."/>
            <person name="Yang T."/>
            <person name="Huo Q."/>
            <person name="Li W."/>
            <person name="Guo W."/>
            <person name="Chen H."/>
            <person name="Zhou L."/>
            <person name="Ni X."/>
            <person name="Tian J."/>
            <person name="Zhou Y."/>
            <person name="Sheng Y."/>
            <person name="Liu T."/>
            <person name="Pan Y."/>
            <person name="Xia L."/>
            <person name="Li J."/>
            <person name="Zhao F."/>
            <person name="Cao W."/>
        </authorList>
    </citation>
    <scope>NUCLEOTIDE SEQUENCE</scope>
    <source>
        <strain evidence="1">Hyas-2018</strain>
    </source>
</reference>
<proteinExistence type="predicted"/>
<evidence type="ECO:0000313" key="1">
    <source>
        <dbReference type="EMBL" id="KAH6945800.1"/>
    </source>
</evidence>